<name>A0A7W9LEQ2_9ACTN</name>
<keyword evidence="2" id="KW-1185">Reference proteome</keyword>
<evidence type="ECO:0000313" key="1">
    <source>
        <dbReference type="EMBL" id="MBB5781075.1"/>
    </source>
</evidence>
<comment type="caution">
    <text evidence="1">The sequence shown here is derived from an EMBL/GenBank/DDBJ whole genome shotgun (WGS) entry which is preliminary data.</text>
</comment>
<dbReference type="EMBL" id="JACHMB010000001">
    <property type="protein sequence ID" value="MBB5781075.1"/>
    <property type="molecule type" value="Genomic_DNA"/>
</dbReference>
<proteinExistence type="predicted"/>
<organism evidence="1 2">
    <name type="scientific">Nonomuraea jabiensis</name>
    <dbReference type="NCBI Taxonomy" id="882448"/>
    <lineage>
        <taxon>Bacteria</taxon>
        <taxon>Bacillati</taxon>
        <taxon>Actinomycetota</taxon>
        <taxon>Actinomycetes</taxon>
        <taxon>Streptosporangiales</taxon>
        <taxon>Streptosporangiaceae</taxon>
        <taxon>Nonomuraea</taxon>
    </lineage>
</organism>
<reference evidence="1 2" key="1">
    <citation type="submission" date="2020-08" db="EMBL/GenBank/DDBJ databases">
        <title>Sequencing the genomes of 1000 actinobacteria strains.</title>
        <authorList>
            <person name="Klenk H.-P."/>
        </authorList>
    </citation>
    <scope>NUCLEOTIDE SEQUENCE [LARGE SCALE GENOMIC DNA]</scope>
    <source>
        <strain evidence="1 2">DSM 45507</strain>
    </source>
</reference>
<accession>A0A7W9LEQ2</accession>
<dbReference type="RefSeq" id="WP_185074434.1">
    <property type="nucleotide sequence ID" value="NZ_JACHMB010000001.1"/>
</dbReference>
<evidence type="ECO:0000313" key="2">
    <source>
        <dbReference type="Proteomes" id="UP000579153"/>
    </source>
</evidence>
<gene>
    <name evidence="1" type="ORF">HD596_007831</name>
</gene>
<protein>
    <submittedName>
        <fullName evidence="1">Uncharacterized protein</fullName>
    </submittedName>
</protein>
<sequence>MEPLAHVDEHGFARAQVTASWGAVGTVVAAVALDVDGYELYGRFNAAGQVWRQVTAIQGGDTTATFSPLPVNQQWVFKVSCRHLAPVSA</sequence>
<dbReference type="AlphaFoldDB" id="A0A7W9LEQ2"/>
<dbReference type="Proteomes" id="UP000579153">
    <property type="component" value="Unassembled WGS sequence"/>
</dbReference>